<evidence type="ECO:0000259" key="1">
    <source>
        <dbReference type="Pfam" id="PF07045"/>
    </source>
</evidence>
<gene>
    <name evidence="2" type="ORF">BOO69_05560</name>
</gene>
<organism evidence="2 3">
    <name type="scientific">Sulfitobacter alexandrii</name>
    <dbReference type="NCBI Taxonomy" id="1917485"/>
    <lineage>
        <taxon>Bacteria</taxon>
        <taxon>Pseudomonadati</taxon>
        <taxon>Pseudomonadota</taxon>
        <taxon>Alphaproteobacteria</taxon>
        <taxon>Rhodobacterales</taxon>
        <taxon>Roseobacteraceae</taxon>
        <taxon>Sulfitobacter</taxon>
    </lineage>
</organism>
<sequence>MPKGYWIARMDVKDAETYDRYRAANAAPFAEYGARFLVRGGAQDLREGDWRARTVVLEFPSLAAAIACYESDAYQSAKDIRLPVSEGDLVIVEGYDG</sequence>
<dbReference type="OrthoDB" id="9806380at2"/>
<dbReference type="KEGG" id="suam:BOO69_05560"/>
<dbReference type="Pfam" id="PF07045">
    <property type="entry name" value="DUF1330"/>
    <property type="match status" value="1"/>
</dbReference>
<dbReference type="InterPro" id="IPR010753">
    <property type="entry name" value="DUF1330"/>
</dbReference>
<feature type="domain" description="DUF1330" evidence="1">
    <location>
        <begin position="3"/>
        <end position="95"/>
    </location>
</feature>
<reference evidence="2 3" key="1">
    <citation type="submission" date="2016-11" db="EMBL/GenBank/DDBJ databases">
        <title>Complete genome sequence of Sulfitobacter sp. AM1-D1, a toxic bacteria associated with marine dinoflagellate Alexandrium minutum in East China Sea.</title>
        <authorList>
            <person name="Yang Q."/>
            <person name="Zhang X."/>
            <person name="Tian X."/>
        </authorList>
    </citation>
    <scope>NUCLEOTIDE SEQUENCE [LARGE SCALE GENOMIC DNA]</scope>
    <source>
        <strain evidence="2 3">AM1-D1</strain>
    </source>
</reference>
<keyword evidence="3" id="KW-1185">Reference proteome</keyword>
<evidence type="ECO:0000313" key="3">
    <source>
        <dbReference type="Proteomes" id="UP000181897"/>
    </source>
</evidence>
<protein>
    <recommendedName>
        <fullName evidence="1">DUF1330 domain-containing protein</fullName>
    </recommendedName>
</protein>
<dbReference type="PANTHER" id="PTHR41521">
    <property type="match status" value="1"/>
</dbReference>
<dbReference type="SUPFAM" id="SSF54909">
    <property type="entry name" value="Dimeric alpha+beta barrel"/>
    <property type="match status" value="1"/>
</dbReference>
<dbReference type="Gene3D" id="3.30.70.100">
    <property type="match status" value="1"/>
</dbReference>
<name>A0A1J0WF56_9RHOB</name>
<dbReference type="STRING" id="1917485.BOO69_05560"/>
<proteinExistence type="predicted"/>
<dbReference type="Proteomes" id="UP000181897">
    <property type="component" value="Chromosome"/>
</dbReference>
<dbReference type="InterPro" id="IPR011008">
    <property type="entry name" value="Dimeric_a/b-barrel"/>
</dbReference>
<dbReference type="EMBL" id="CP018076">
    <property type="protein sequence ID" value="APE42949.1"/>
    <property type="molecule type" value="Genomic_DNA"/>
</dbReference>
<dbReference type="AlphaFoldDB" id="A0A1J0WF56"/>
<evidence type="ECO:0000313" key="2">
    <source>
        <dbReference type="EMBL" id="APE42949.1"/>
    </source>
</evidence>
<dbReference type="RefSeq" id="WP_071971071.1">
    <property type="nucleotide sequence ID" value="NZ_CP018076.1"/>
</dbReference>
<accession>A0A1J0WF56</accession>
<dbReference type="PANTHER" id="PTHR41521:SF4">
    <property type="entry name" value="BLR0684 PROTEIN"/>
    <property type="match status" value="1"/>
</dbReference>